<dbReference type="OrthoDB" id="2220528at2759"/>
<feature type="region of interest" description="Disordered" evidence="1">
    <location>
        <begin position="1"/>
        <end position="34"/>
    </location>
</feature>
<accession>A0A226DKR2</accession>
<dbReference type="AlphaFoldDB" id="A0A226DKR2"/>
<gene>
    <name evidence="2" type="ORF">Fcan01_20044</name>
</gene>
<dbReference type="InterPro" id="IPR032675">
    <property type="entry name" value="LRR_dom_sf"/>
</dbReference>
<evidence type="ECO:0000256" key="1">
    <source>
        <dbReference type="SAM" id="MobiDB-lite"/>
    </source>
</evidence>
<evidence type="ECO:0000313" key="3">
    <source>
        <dbReference type="Proteomes" id="UP000198287"/>
    </source>
</evidence>
<evidence type="ECO:0000313" key="2">
    <source>
        <dbReference type="EMBL" id="OXA45434.1"/>
    </source>
</evidence>
<protein>
    <recommendedName>
        <fullName evidence="4">F-box domain-containing protein</fullName>
    </recommendedName>
</protein>
<comment type="caution">
    <text evidence="2">The sequence shown here is derived from an EMBL/GenBank/DDBJ whole genome shotgun (WGS) entry which is preliminary data.</text>
</comment>
<dbReference type="Proteomes" id="UP000198287">
    <property type="component" value="Unassembled WGS sequence"/>
</dbReference>
<dbReference type="Gene3D" id="3.80.10.10">
    <property type="entry name" value="Ribonuclease Inhibitor"/>
    <property type="match status" value="1"/>
</dbReference>
<dbReference type="EMBL" id="LNIX01000018">
    <property type="protein sequence ID" value="OXA45434.1"/>
    <property type="molecule type" value="Genomic_DNA"/>
</dbReference>
<evidence type="ECO:0008006" key="4">
    <source>
        <dbReference type="Google" id="ProtNLM"/>
    </source>
</evidence>
<keyword evidence="3" id="KW-1185">Reference proteome</keyword>
<name>A0A226DKR2_FOLCA</name>
<organism evidence="2 3">
    <name type="scientific">Folsomia candida</name>
    <name type="common">Springtail</name>
    <dbReference type="NCBI Taxonomy" id="158441"/>
    <lineage>
        <taxon>Eukaryota</taxon>
        <taxon>Metazoa</taxon>
        <taxon>Ecdysozoa</taxon>
        <taxon>Arthropoda</taxon>
        <taxon>Hexapoda</taxon>
        <taxon>Collembola</taxon>
        <taxon>Entomobryomorpha</taxon>
        <taxon>Isotomoidea</taxon>
        <taxon>Isotomidae</taxon>
        <taxon>Proisotominae</taxon>
        <taxon>Folsomia</taxon>
    </lineage>
</organism>
<sequence>MEKVADFKSTKRQRHGMKLRLTSSREEKSVPDSSLKSLGLIPAAEQAPVDPNSATSKVSRNPLILDIIFAKLNLPDLKTSRLVCHEWDDVGVTLLGKRAYLQVTQIFSYRTKLGIQMTPVNEKLFGRLLITDTFDPSVPTNKKADVITKMFTDVDKVSRLTHEIKFAVSVKRFLAAFLEGIRTLKSPRIQTIGIFIPHQRSCATNIPAQAYQKLPPQPNLTSLKFNVLANLDINPIEFIRFWTDSAPNLTTLDVAEDESYSLNLEGCKNLKVLKYKYIGPGYRSFYRPTLDLAIVTKMLAQVKDSLIELTLSVDDSDFMEQIQPAEVPVMSTLTTLSIPDIDVYPIRNFFNEDHFPKLETLSVNNGKWQTSLASHFLWRPHKGVKSLALTFDLLAWGQEKFEEKMIHLFPSVKKFDLTMELRNGVPNADFNRILEQFQAWGLERTNVLVTFVDESSLLIGTIRNVAAWKGVKRVRFEDVCINEETFFPLSEDLISLSRGFERVEIFGDEVPEIEERIRPMLEASGAQIHFYGR</sequence>
<proteinExistence type="predicted"/>
<reference evidence="2 3" key="1">
    <citation type="submission" date="2015-12" db="EMBL/GenBank/DDBJ databases">
        <title>The genome of Folsomia candida.</title>
        <authorList>
            <person name="Faddeeva A."/>
            <person name="Derks M.F."/>
            <person name="Anvar Y."/>
            <person name="Smit S."/>
            <person name="Van Straalen N."/>
            <person name="Roelofs D."/>
        </authorList>
    </citation>
    <scope>NUCLEOTIDE SEQUENCE [LARGE SCALE GENOMIC DNA]</scope>
    <source>
        <strain evidence="2 3">VU population</strain>
        <tissue evidence="2">Whole body</tissue>
    </source>
</reference>